<dbReference type="GO" id="GO:0006260">
    <property type="term" value="P:DNA replication"/>
    <property type="evidence" value="ECO:0007669"/>
    <property type="project" value="TreeGrafter"/>
</dbReference>
<dbReference type="CDD" id="cd00009">
    <property type="entry name" value="AAA"/>
    <property type="match status" value="1"/>
</dbReference>
<dbReference type="InterPro" id="IPR027417">
    <property type="entry name" value="P-loop_NTPase"/>
</dbReference>
<keyword evidence="3" id="KW-1185">Reference proteome</keyword>
<dbReference type="PANTHER" id="PTHR30050:SF8">
    <property type="entry name" value="PRIMOSOMAL PROTEIN DNAI"/>
    <property type="match status" value="1"/>
</dbReference>
<organism evidence="2 3">
    <name type="scientific">Brochothrix campestris FSL F6-1037</name>
    <dbReference type="NCBI Taxonomy" id="1265861"/>
    <lineage>
        <taxon>Bacteria</taxon>
        <taxon>Bacillati</taxon>
        <taxon>Bacillota</taxon>
        <taxon>Bacilli</taxon>
        <taxon>Bacillales</taxon>
        <taxon>Listeriaceae</taxon>
        <taxon>Brochothrix</taxon>
    </lineage>
</organism>
<dbReference type="EMBL" id="AODH01000004">
    <property type="protein sequence ID" value="EUJ41952.1"/>
    <property type="molecule type" value="Genomic_DNA"/>
</dbReference>
<dbReference type="Gene3D" id="3.40.50.300">
    <property type="entry name" value="P-loop containing nucleotide triphosphate hydrolases"/>
    <property type="match status" value="1"/>
</dbReference>
<comment type="caution">
    <text evidence="2">The sequence shown here is derived from an EMBL/GenBank/DDBJ whole genome shotgun (WGS) entry which is preliminary data.</text>
</comment>
<evidence type="ECO:0000313" key="3">
    <source>
        <dbReference type="Proteomes" id="UP000019243"/>
    </source>
</evidence>
<dbReference type="PANTHER" id="PTHR30050">
    <property type="entry name" value="CHROMOSOMAL REPLICATION INITIATOR PROTEIN DNAA"/>
    <property type="match status" value="1"/>
</dbReference>
<dbReference type="AlphaFoldDB" id="W7CYD2"/>
<reference evidence="2 3" key="1">
    <citation type="submission" date="2012-12" db="EMBL/GenBank/DDBJ databases">
        <title>Novel taxa of Listeriaceae from agricultural environments in the United States.</title>
        <authorList>
            <person name="den Bakker H.C."/>
            <person name="Allred A."/>
            <person name="Warchocki S."/>
            <person name="Wright E.M."/>
            <person name="Burrell A."/>
            <person name="Nightingale K.K."/>
            <person name="Kephart D."/>
            <person name="Wiedmann M."/>
        </authorList>
    </citation>
    <scope>NUCLEOTIDE SEQUENCE [LARGE SCALE GENOMIC DNA]</scope>
    <source>
        <strain evidence="2 3">FSL F6-1037</strain>
    </source>
</reference>
<dbReference type="STRING" id="1265861.BCAMP_01035"/>
<evidence type="ECO:0000259" key="1">
    <source>
        <dbReference type="Pfam" id="PF00308"/>
    </source>
</evidence>
<sequence length="225" mass="25505">MEVMERLLVNSRGRLEPKQHNYSMLRKKSLVGDVSTYRASISSYVTKQHEQEQAIETSKEVIKRAIKGEAFSYWLIGNAGVGKSHIAWGILNTINEYTKANKKCLYLNVPKMFDKIYHSFNNKESNTTQSYFIELVTEADVVVLDDLGAETGTVNSNNAASNFTTTVLNKITSELQTKPSIITTNLSKDELVNMYDARTVSRLMANIKITTFKNTLDYRVKAVDW</sequence>
<evidence type="ECO:0000313" key="2">
    <source>
        <dbReference type="EMBL" id="EUJ41952.1"/>
    </source>
</evidence>
<dbReference type="SUPFAM" id="SSF52540">
    <property type="entry name" value="P-loop containing nucleoside triphosphate hydrolases"/>
    <property type="match status" value="1"/>
</dbReference>
<accession>W7CYD2</accession>
<dbReference type="InterPro" id="IPR013317">
    <property type="entry name" value="DnaA_dom"/>
</dbReference>
<gene>
    <name evidence="2" type="ORF">BCAMP_01035</name>
</gene>
<feature type="domain" description="Chromosomal replication initiator protein DnaA ATPAse" evidence="1">
    <location>
        <begin position="51"/>
        <end position="206"/>
    </location>
</feature>
<protein>
    <submittedName>
        <fullName evidence="2">DNA replication protein</fullName>
    </submittedName>
</protein>
<dbReference type="Pfam" id="PF00308">
    <property type="entry name" value="Bac_DnaA"/>
    <property type="match status" value="1"/>
</dbReference>
<dbReference type="Proteomes" id="UP000019243">
    <property type="component" value="Unassembled WGS sequence"/>
</dbReference>
<name>W7CYD2_9LIST</name>
<proteinExistence type="predicted"/>